<dbReference type="PROSITE" id="PS00479">
    <property type="entry name" value="ZF_DAG_PE_1"/>
    <property type="match status" value="1"/>
</dbReference>
<keyword evidence="13" id="KW-0597">Phosphoprotein</keyword>
<dbReference type="GO" id="GO:0008289">
    <property type="term" value="F:lipid binding"/>
    <property type="evidence" value="ECO:0007669"/>
    <property type="project" value="UniProtKB-KW"/>
</dbReference>
<feature type="region of interest" description="Disordered" evidence="33">
    <location>
        <begin position="680"/>
        <end position="730"/>
    </location>
</feature>
<feature type="domain" description="Phorbol-ester/DAG-type" evidence="35">
    <location>
        <begin position="384"/>
        <end position="433"/>
    </location>
</feature>
<keyword evidence="23" id="KW-0406">Ion transport</keyword>
<evidence type="ECO:0000256" key="15">
    <source>
        <dbReference type="ARBA" id="ARBA00022723"/>
    </source>
</evidence>
<keyword evidence="14" id="KW-0132">Cell division</keyword>
<evidence type="ECO:0000313" key="38">
    <source>
        <dbReference type="Proteomes" id="UP000694542"/>
    </source>
</evidence>
<dbReference type="PANTHER" id="PTHR46199">
    <property type="entry name" value="RAC GTPASE-ACTIVATING PROTEIN 1"/>
    <property type="match status" value="1"/>
</dbReference>
<keyword evidence="7" id="KW-0813">Transport</keyword>
<name>A0A8C0TM32_CANLF</name>
<sequence>MAAFGVVSSASACAVLAFPLPTRGRWCVRRSVEGQRGRNKFLCDWLVQDFKPEPEARCCLPLGEARRGASGRRPRSAQVGPGRGGRTRLGGRRGLREQMDTTMLNLRNLFEQLVRRVELLSEGNELQFIQLAKDFEDFRKKCQRTDHELGKYKDLLMKAETERSALDVKLKHARNQVDVEIKRRQRAEADCEKLERQIQLIREMLMCDTSGSIQLSEEQKSALAFLNRGQPSSGNAGNKRLSTIDESGSILSDISFDKTDESLDWDSSLVKTFKLKKREKRRSSSRQFIDGPPGPVKKTRSIGSTVDQGNESIVAKTTVTVPNDGGPIEAVSTIETVPYWTRSRRKTGTLQPWNSDSTLSSRQLEPKTETDNSGTPQNNGGMRLHDFVSKTVIKPESCVPCGKRIKFGKLSLKCRDCRVVSHPECRDRCPLPCIPTLIGTPVKIGEGMLADYVSQTSPMIPSIVVHCVNEIEQRGLTETGLYRISGCDRTVKELKEKFLRVKTVPLLSKVDDIHAICSLLKDFLRNLKEPLLTFRLNKTFMEAAEITDEDNSIAAMYQAVGELPQANRDTLAFLMIHLQRVAQSPNTKMDVTNLAKVFGPTIVAHAVPNPDPVVMLQDIKRQPKVVERLLSLPLEYWSQFMMVEQENIEPIHVIENSNAFSTPQTPSSKVSLLGPVTTPEHQLLKTPSSSSLSQRVRSTLTKNTPRFGSKSKSATNLGRQGNFFASPMLK</sequence>
<dbReference type="InterPro" id="IPR002219">
    <property type="entry name" value="PKC_DAG/PE"/>
</dbReference>
<dbReference type="InterPro" id="IPR000198">
    <property type="entry name" value="RhoGAP_dom"/>
</dbReference>
<evidence type="ECO:0000256" key="7">
    <source>
        <dbReference type="ARBA" id="ARBA00022448"/>
    </source>
</evidence>
<keyword evidence="24" id="KW-0446">Lipid-binding</keyword>
<evidence type="ECO:0000259" key="35">
    <source>
        <dbReference type="PROSITE" id="PS50081"/>
    </source>
</evidence>
<evidence type="ECO:0000256" key="18">
    <source>
        <dbReference type="ARBA" id="ARBA00022833"/>
    </source>
</evidence>
<feature type="region of interest" description="Disordered" evidence="33">
    <location>
        <begin position="347"/>
        <end position="382"/>
    </location>
</feature>
<evidence type="ECO:0000256" key="12">
    <source>
        <dbReference type="ARBA" id="ARBA00022499"/>
    </source>
</evidence>
<evidence type="ECO:0000256" key="22">
    <source>
        <dbReference type="ARBA" id="ARBA00023054"/>
    </source>
</evidence>
<evidence type="ECO:0000256" key="32">
    <source>
        <dbReference type="SAM" id="Coils"/>
    </source>
</evidence>
<dbReference type="PANTHER" id="PTHR46199:SF3">
    <property type="entry name" value="RAC GTPASE-ACTIVATING PROTEIN 1"/>
    <property type="match status" value="1"/>
</dbReference>
<evidence type="ECO:0000256" key="8">
    <source>
        <dbReference type="ARBA" id="ARBA00022468"/>
    </source>
</evidence>
<dbReference type="CDD" id="cd20821">
    <property type="entry name" value="C1_MgcRacGAP"/>
    <property type="match status" value="1"/>
</dbReference>
<keyword evidence="8" id="KW-0343">GTPase activation</keyword>
<dbReference type="FunFam" id="1.10.555.10:FF:000034">
    <property type="entry name" value="Rac GTPase-activating protein 1"/>
    <property type="match status" value="1"/>
</dbReference>
<keyword evidence="11" id="KW-0963">Cytoplasm</keyword>
<dbReference type="GO" id="GO:0030154">
    <property type="term" value="P:cell differentiation"/>
    <property type="evidence" value="ECO:0007669"/>
    <property type="project" value="UniProtKB-KW"/>
</dbReference>
<dbReference type="GO" id="GO:0008270">
    <property type="term" value="F:zinc ion binding"/>
    <property type="evidence" value="ECO:0007669"/>
    <property type="project" value="UniProtKB-KW"/>
</dbReference>
<keyword evidence="18" id="KW-0862">Zinc</keyword>
<dbReference type="SMART" id="SM00109">
    <property type="entry name" value="C1"/>
    <property type="match status" value="1"/>
</dbReference>
<dbReference type="PROSITE" id="PS50081">
    <property type="entry name" value="ZF_DAG_PE_2"/>
    <property type="match status" value="1"/>
</dbReference>
<evidence type="ECO:0000256" key="26">
    <source>
        <dbReference type="ARBA" id="ARBA00023212"/>
    </source>
</evidence>
<evidence type="ECO:0000256" key="29">
    <source>
        <dbReference type="ARBA" id="ARBA00023329"/>
    </source>
</evidence>
<feature type="domain" description="Rho-GAP" evidence="36">
    <location>
        <begin position="447"/>
        <end position="637"/>
    </location>
</feature>
<dbReference type="FunFam" id="3.30.60.20:FF:000033">
    <property type="entry name" value="Rac GTPase-activating protein 1"/>
    <property type="match status" value="1"/>
</dbReference>
<feature type="compositionally biased region" description="Polar residues" evidence="33">
    <location>
        <begin position="301"/>
        <end position="310"/>
    </location>
</feature>
<feature type="compositionally biased region" description="Polar residues" evidence="33">
    <location>
        <begin position="702"/>
        <end position="719"/>
    </location>
</feature>
<keyword evidence="25" id="KW-0472">Membrane</keyword>
<evidence type="ECO:0000256" key="10">
    <source>
        <dbReference type="ARBA" id="ARBA00022475"/>
    </source>
</evidence>
<dbReference type="GO" id="GO:0001669">
    <property type="term" value="C:acrosomal vesicle"/>
    <property type="evidence" value="ECO:0007669"/>
    <property type="project" value="UniProtKB-SubCell"/>
</dbReference>
<evidence type="ECO:0000256" key="11">
    <source>
        <dbReference type="ARBA" id="ARBA00022490"/>
    </source>
</evidence>
<evidence type="ECO:0000256" key="30">
    <source>
        <dbReference type="ARBA" id="ARBA00067896"/>
    </source>
</evidence>
<evidence type="ECO:0000256" key="23">
    <source>
        <dbReference type="ARBA" id="ARBA00023065"/>
    </source>
</evidence>
<feature type="signal peptide" evidence="34">
    <location>
        <begin position="1"/>
        <end position="17"/>
    </location>
</feature>
<keyword evidence="27" id="KW-0539">Nucleus</keyword>
<feature type="coiled-coil region" evidence="32">
    <location>
        <begin position="156"/>
        <end position="204"/>
    </location>
</feature>
<evidence type="ECO:0000256" key="25">
    <source>
        <dbReference type="ARBA" id="ARBA00023136"/>
    </source>
</evidence>
<evidence type="ECO:0000256" key="24">
    <source>
        <dbReference type="ARBA" id="ARBA00023121"/>
    </source>
</evidence>
<reference evidence="37" key="2">
    <citation type="submission" date="2025-08" db="UniProtKB">
        <authorList>
            <consortium name="Ensembl"/>
        </authorList>
    </citation>
    <scope>IDENTIFICATION</scope>
</reference>
<evidence type="ECO:0000256" key="9">
    <source>
        <dbReference type="ARBA" id="ARBA00022473"/>
    </source>
</evidence>
<keyword evidence="9" id="KW-0217">Developmental protein</keyword>
<dbReference type="GO" id="GO:0007165">
    <property type="term" value="P:signal transduction"/>
    <property type="evidence" value="ECO:0007669"/>
    <property type="project" value="InterPro"/>
</dbReference>
<dbReference type="GO" id="GO:0032154">
    <property type="term" value="C:cleavage furrow"/>
    <property type="evidence" value="ECO:0007669"/>
    <property type="project" value="UniProtKB-SubCell"/>
</dbReference>
<keyword evidence="21" id="KW-0007">Acetylation</keyword>
<dbReference type="GO" id="GO:0051301">
    <property type="term" value="P:cell division"/>
    <property type="evidence" value="ECO:0007669"/>
    <property type="project" value="UniProtKB-KW"/>
</dbReference>
<evidence type="ECO:0000256" key="16">
    <source>
        <dbReference type="ARBA" id="ARBA00022771"/>
    </source>
</evidence>
<evidence type="ECO:0000259" key="36">
    <source>
        <dbReference type="PROSITE" id="PS50238"/>
    </source>
</evidence>
<dbReference type="SUPFAM" id="SSF57889">
    <property type="entry name" value="Cysteine-rich domain"/>
    <property type="match status" value="1"/>
</dbReference>
<organism evidence="37 38">
    <name type="scientific">Canis lupus familiaris</name>
    <name type="common">Dog</name>
    <name type="synonym">Canis familiaris</name>
    <dbReference type="NCBI Taxonomy" id="9615"/>
    <lineage>
        <taxon>Eukaryota</taxon>
        <taxon>Metazoa</taxon>
        <taxon>Chordata</taxon>
        <taxon>Craniata</taxon>
        <taxon>Vertebrata</taxon>
        <taxon>Euteleostomi</taxon>
        <taxon>Mammalia</taxon>
        <taxon>Eutheria</taxon>
        <taxon>Laurasiatheria</taxon>
        <taxon>Carnivora</taxon>
        <taxon>Caniformia</taxon>
        <taxon>Canidae</taxon>
        <taxon>Canis</taxon>
    </lineage>
</organism>
<evidence type="ECO:0000256" key="20">
    <source>
        <dbReference type="ARBA" id="ARBA00022871"/>
    </source>
</evidence>
<feature type="region of interest" description="Disordered" evidence="33">
    <location>
        <begin position="66"/>
        <end position="95"/>
    </location>
</feature>
<dbReference type="InterPro" id="IPR046349">
    <property type="entry name" value="C1-like_sf"/>
</dbReference>
<dbReference type="Gene3D" id="3.30.60.20">
    <property type="match status" value="1"/>
</dbReference>
<accession>A0A8C0TM32</accession>
<dbReference type="GO" id="GO:0005634">
    <property type="term" value="C:nucleus"/>
    <property type="evidence" value="ECO:0007669"/>
    <property type="project" value="UniProtKB-SubCell"/>
</dbReference>
<evidence type="ECO:0000256" key="34">
    <source>
        <dbReference type="SAM" id="SignalP"/>
    </source>
</evidence>
<dbReference type="SUPFAM" id="SSF48350">
    <property type="entry name" value="GTPase activation domain, GAP"/>
    <property type="match status" value="1"/>
</dbReference>
<keyword evidence="28" id="KW-0131">Cell cycle</keyword>
<dbReference type="Ensembl" id="ENSCAFT00040043064.1">
    <property type="protein sequence ID" value="ENSCAFP00040037567.1"/>
    <property type="gene ID" value="ENSCAFG00040023169.1"/>
</dbReference>
<feature type="compositionally biased region" description="Polar residues" evidence="33">
    <location>
        <begin position="348"/>
        <end position="363"/>
    </location>
</feature>
<keyword evidence="29" id="KW-0968">Cytoplasmic vesicle</keyword>
<dbReference type="CDD" id="cd04382">
    <property type="entry name" value="RhoGAP_MgcRacGAP"/>
    <property type="match status" value="1"/>
</dbReference>
<keyword evidence="22 32" id="KW-0175">Coiled coil</keyword>
<evidence type="ECO:0000256" key="31">
    <source>
        <dbReference type="ARBA" id="ARBA00075869"/>
    </source>
</evidence>
<dbReference type="SMART" id="SM00324">
    <property type="entry name" value="RhoGAP"/>
    <property type="match status" value="1"/>
</dbReference>
<keyword evidence="26" id="KW-0206">Cytoskeleton</keyword>
<evidence type="ECO:0000256" key="28">
    <source>
        <dbReference type="ARBA" id="ARBA00023306"/>
    </source>
</evidence>
<dbReference type="Pfam" id="PF00130">
    <property type="entry name" value="C1_1"/>
    <property type="match status" value="1"/>
</dbReference>
<keyword evidence="17" id="KW-0221">Differentiation</keyword>
<evidence type="ECO:0000256" key="6">
    <source>
        <dbReference type="ARBA" id="ARBA00004626"/>
    </source>
</evidence>
<dbReference type="InterPro" id="IPR008936">
    <property type="entry name" value="Rho_GTPase_activation_prot"/>
</dbReference>
<proteinExistence type="predicted"/>
<keyword evidence="19" id="KW-0832">Ubl conjugation</keyword>
<protein>
    <recommendedName>
        <fullName evidence="30">Rac GTPase-activating protein 1</fullName>
    </recommendedName>
    <alternativeName>
        <fullName evidence="31">Male germ cell RacGap</fullName>
    </alternativeName>
</protein>
<dbReference type="Gene3D" id="1.10.555.10">
    <property type="entry name" value="Rho GTPase activation protein"/>
    <property type="match status" value="1"/>
</dbReference>
<evidence type="ECO:0000256" key="4">
    <source>
        <dbReference type="ARBA" id="ARBA00004218"/>
    </source>
</evidence>
<evidence type="ECO:0000256" key="3">
    <source>
        <dbReference type="ARBA" id="ARBA00004214"/>
    </source>
</evidence>
<feature type="chain" id="PRO_5034900780" description="Rac GTPase-activating protein 1" evidence="34">
    <location>
        <begin position="18"/>
        <end position="730"/>
    </location>
</feature>
<evidence type="ECO:0000256" key="21">
    <source>
        <dbReference type="ARBA" id="ARBA00022990"/>
    </source>
</evidence>
<feature type="compositionally biased region" description="Polar residues" evidence="33">
    <location>
        <begin position="371"/>
        <end position="380"/>
    </location>
</feature>
<evidence type="ECO:0000256" key="17">
    <source>
        <dbReference type="ARBA" id="ARBA00022782"/>
    </source>
</evidence>
<evidence type="ECO:0000256" key="14">
    <source>
        <dbReference type="ARBA" id="ARBA00022618"/>
    </source>
</evidence>
<keyword evidence="16" id="KW-0863">Zinc-finger</keyword>
<dbReference type="Pfam" id="PF00620">
    <property type="entry name" value="RhoGAP"/>
    <property type="match status" value="1"/>
</dbReference>
<feature type="compositionally biased region" description="Low complexity" evidence="33">
    <location>
        <begin position="688"/>
        <end position="701"/>
    </location>
</feature>
<evidence type="ECO:0000256" key="33">
    <source>
        <dbReference type="SAM" id="MobiDB-lite"/>
    </source>
</evidence>
<feature type="region of interest" description="Disordered" evidence="33">
    <location>
        <begin position="281"/>
        <end position="310"/>
    </location>
</feature>
<evidence type="ECO:0000256" key="1">
    <source>
        <dbReference type="ARBA" id="ARBA00004123"/>
    </source>
</evidence>
<keyword evidence="20" id="KW-0744">Spermatogenesis</keyword>
<keyword evidence="10" id="KW-1003">Cell membrane</keyword>
<evidence type="ECO:0000256" key="27">
    <source>
        <dbReference type="ARBA" id="ARBA00023242"/>
    </source>
</evidence>
<evidence type="ECO:0000256" key="5">
    <source>
        <dbReference type="ARBA" id="ARBA00004413"/>
    </source>
</evidence>
<dbReference type="GO" id="GO:0005819">
    <property type="term" value="C:spindle"/>
    <property type="evidence" value="ECO:0007669"/>
    <property type="project" value="UniProtKB-SubCell"/>
</dbReference>
<keyword evidence="12" id="KW-1017">Isopeptide bond</keyword>
<reference evidence="37" key="1">
    <citation type="submission" date="2018-10" db="EMBL/GenBank/DDBJ databases">
        <title>De novo assembly of a Great Dane genome.</title>
        <authorList>
            <person name="Kidd J.M."/>
            <person name="Pendleton A.L."/>
            <person name="Shen F."/>
            <person name="Emery S."/>
        </authorList>
    </citation>
    <scope>NUCLEOTIDE SEQUENCE [LARGE SCALE GENOMIC DNA]</scope>
    <source>
        <strain evidence="37">Great Dane</strain>
    </source>
</reference>
<evidence type="ECO:0000256" key="13">
    <source>
        <dbReference type="ARBA" id="ARBA00022553"/>
    </source>
</evidence>
<dbReference type="PROSITE" id="PS50238">
    <property type="entry name" value="RHOGAP"/>
    <property type="match status" value="1"/>
</dbReference>
<dbReference type="AlphaFoldDB" id="A0A8C0TM32"/>
<dbReference type="GO" id="GO:0030496">
    <property type="term" value="C:midbody"/>
    <property type="evidence" value="ECO:0007669"/>
    <property type="project" value="UniProtKB-SubCell"/>
</dbReference>
<keyword evidence="15" id="KW-0479">Metal-binding</keyword>
<dbReference type="GO" id="GO:0006811">
    <property type="term" value="P:monoatomic ion transport"/>
    <property type="evidence" value="ECO:0007669"/>
    <property type="project" value="UniProtKB-KW"/>
</dbReference>
<dbReference type="Proteomes" id="UP000694542">
    <property type="component" value="Chromosome 27"/>
</dbReference>
<keyword evidence="34" id="KW-0732">Signal</keyword>
<evidence type="ECO:0000256" key="2">
    <source>
        <dbReference type="ARBA" id="ARBA00004186"/>
    </source>
</evidence>
<evidence type="ECO:0000313" key="37">
    <source>
        <dbReference type="Ensembl" id="ENSCAFP00040037567.1"/>
    </source>
</evidence>
<dbReference type="GO" id="GO:0005096">
    <property type="term" value="F:GTPase activator activity"/>
    <property type="evidence" value="ECO:0007669"/>
    <property type="project" value="UniProtKB-KW"/>
</dbReference>
<comment type="subcellular location">
    <subcellularLocation>
        <location evidence="5">Cell membrane</location>
        <topology evidence="5">Peripheral membrane protein</topology>
        <orientation evidence="5">Cytoplasmic side</orientation>
    </subcellularLocation>
    <subcellularLocation>
        <location evidence="6">Cleavage furrow</location>
    </subcellularLocation>
    <subcellularLocation>
        <location evidence="2">Cytoplasm</location>
        <location evidence="2">Cytoskeleton</location>
        <location evidence="2">Spindle</location>
    </subcellularLocation>
    <subcellularLocation>
        <location evidence="4">Cytoplasmic vesicle</location>
        <location evidence="4">Secretory vesicle</location>
        <location evidence="4">Acrosome</location>
    </subcellularLocation>
    <subcellularLocation>
        <location evidence="3">Midbody</location>
    </subcellularLocation>
    <subcellularLocation>
        <location evidence="1">Nucleus</location>
    </subcellularLocation>
</comment>
<evidence type="ECO:0000256" key="19">
    <source>
        <dbReference type="ARBA" id="ARBA00022843"/>
    </source>
</evidence>
<dbReference type="GO" id="GO:0007283">
    <property type="term" value="P:spermatogenesis"/>
    <property type="evidence" value="ECO:0007669"/>
    <property type="project" value="UniProtKB-KW"/>
</dbReference>